<organism evidence="1 2">
    <name type="scientific">Pedobacter caeni</name>
    <dbReference type="NCBI Taxonomy" id="288992"/>
    <lineage>
        <taxon>Bacteria</taxon>
        <taxon>Pseudomonadati</taxon>
        <taxon>Bacteroidota</taxon>
        <taxon>Sphingobacteriia</taxon>
        <taxon>Sphingobacteriales</taxon>
        <taxon>Sphingobacteriaceae</taxon>
        <taxon>Pedobacter</taxon>
    </lineage>
</organism>
<name>A0A1M5HIX5_9SPHI</name>
<sequence length="165" mass="18933">MTFDFDSYYAGLFTRTNYFDNYLDIYPNPGEKRNKAKIIPLLAKNINEKDSISLACTLGVAYLDGADKDYTDLLLSVLNADWHILIEDIIEVLELTKDPKAVDSLYEAALDFRDYDDFRSIGKKSIWALITINTPEAWEKLSLLAQVDDEIIKENANLSLRNRKK</sequence>
<keyword evidence="2" id="KW-1185">Reference proteome</keyword>
<protein>
    <recommendedName>
        <fullName evidence="3">HEAT repeat-containing protein</fullName>
    </recommendedName>
</protein>
<reference evidence="2" key="1">
    <citation type="submission" date="2016-11" db="EMBL/GenBank/DDBJ databases">
        <authorList>
            <person name="Varghese N."/>
            <person name="Submissions S."/>
        </authorList>
    </citation>
    <scope>NUCLEOTIDE SEQUENCE [LARGE SCALE GENOMIC DNA]</scope>
    <source>
        <strain evidence="2">DSM 16990</strain>
    </source>
</reference>
<dbReference type="RefSeq" id="WP_073233405.1">
    <property type="nucleotide sequence ID" value="NZ_FQUQ01000004.1"/>
</dbReference>
<dbReference type="Proteomes" id="UP000184287">
    <property type="component" value="Unassembled WGS sequence"/>
</dbReference>
<evidence type="ECO:0000313" key="2">
    <source>
        <dbReference type="Proteomes" id="UP000184287"/>
    </source>
</evidence>
<gene>
    <name evidence="1" type="ORF">SAMN04488522_104681</name>
</gene>
<evidence type="ECO:0008006" key="3">
    <source>
        <dbReference type="Google" id="ProtNLM"/>
    </source>
</evidence>
<proteinExistence type="predicted"/>
<dbReference type="OrthoDB" id="707967at2"/>
<accession>A0A1M5HIX5</accession>
<dbReference type="AlphaFoldDB" id="A0A1M5HIX5"/>
<dbReference type="EMBL" id="FQUQ01000004">
    <property type="protein sequence ID" value="SHG15848.1"/>
    <property type="molecule type" value="Genomic_DNA"/>
</dbReference>
<evidence type="ECO:0000313" key="1">
    <source>
        <dbReference type="EMBL" id="SHG15848.1"/>
    </source>
</evidence>